<protein>
    <submittedName>
        <fullName evidence="2">Uncharacterized protein</fullName>
    </submittedName>
</protein>
<evidence type="ECO:0000313" key="3">
    <source>
        <dbReference type="Proteomes" id="UP000023152"/>
    </source>
</evidence>
<dbReference type="EMBL" id="ASPP01015865">
    <property type="protein sequence ID" value="ETO17858.1"/>
    <property type="molecule type" value="Genomic_DNA"/>
</dbReference>
<dbReference type="AlphaFoldDB" id="X6MV41"/>
<keyword evidence="3" id="KW-1185">Reference proteome</keyword>
<accession>X6MV41</accession>
<evidence type="ECO:0000256" key="1">
    <source>
        <dbReference type="SAM" id="Phobius"/>
    </source>
</evidence>
<feature type="transmembrane region" description="Helical" evidence="1">
    <location>
        <begin position="90"/>
        <end position="108"/>
    </location>
</feature>
<name>X6MV41_RETFI</name>
<comment type="caution">
    <text evidence="2">The sequence shown here is derived from an EMBL/GenBank/DDBJ whole genome shotgun (WGS) entry which is preliminary data.</text>
</comment>
<keyword evidence="1" id="KW-1133">Transmembrane helix</keyword>
<organism evidence="2 3">
    <name type="scientific">Reticulomyxa filosa</name>
    <dbReference type="NCBI Taxonomy" id="46433"/>
    <lineage>
        <taxon>Eukaryota</taxon>
        <taxon>Sar</taxon>
        <taxon>Rhizaria</taxon>
        <taxon>Retaria</taxon>
        <taxon>Foraminifera</taxon>
        <taxon>Monothalamids</taxon>
        <taxon>Reticulomyxidae</taxon>
        <taxon>Reticulomyxa</taxon>
    </lineage>
</organism>
<feature type="transmembrane region" description="Helical" evidence="1">
    <location>
        <begin position="12"/>
        <end position="37"/>
    </location>
</feature>
<reference evidence="2 3" key="1">
    <citation type="journal article" date="2013" name="Curr. Biol.">
        <title>The Genome of the Foraminiferan Reticulomyxa filosa.</title>
        <authorList>
            <person name="Glockner G."/>
            <person name="Hulsmann N."/>
            <person name="Schleicher M."/>
            <person name="Noegel A.A."/>
            <person name="Eichinger L."/>
            <person name="Gallinger C."/>
            <person name="Pawlowski J."/>
            <person name="Sierra R."/>
            <person name="Euteneuer U."/>
            <person name="Pillet L."/>
            <person name="Moustafa A."/>
            <person name="Platzer M."/>
            <person name="Groth M."/>
            <person name="Szafranski K."/>
            <person name="Schliwa M."/>
        </authorList>
    </citation>
    <scope>NUCLEOTIDE SEQUENCE [LARGE SCALE GENOMIC DNA]</scope>
</reference>
<evidence type="ECO:0000313" key="2">
    <source>
        <dbReference type="EMBL" id="ETO17858.1"/>
    </source>
</evidence>
<feature type="transmembrane region" description="Helical" evidence="1">
    <location>
        <begin position="171"/>
        <end position="191"/>
    </location>
</feature>
<gene>
    <name evidence="2" type="ORF">RFI_19453</name>
</gene>
<dbReference type="Proteomes" id="UP000023152">
    <property type="component" value="Unassembled WGS sequence"/>
</dbReference>
<keyword evidence="1" id="KW-0812">Transmembrane</keyword>
<keyword evidence="1" id="KW-0472">Membrane</keyword>
<feature type="transmembrane region" description="Helical" evidence="1">
    <location>
        <begin position="49"/>
        <end position="69"/>
    </location>
</feature>
<sequence length="248" mass="27836">MKGGMSQDEGISWWTVGAVQTCFFFGIAFTLTTAIFYTEDYLDHKRHCIVNFRFLFVIIQRAALQVFFTERLHSVFEGSIYAFPSRFFRIYYTAICIGALSSACWYFSFVSSGCSAAKQIVIGTTFPYFCDASSNIVLSVLFISKLKAVNKSIVDDKSEDNGGSLKIQKTVAKFTILTIVSILSSLFFLFVYIAVGIIAAVSDLLVSSFLLILSFKSYNKWYDYCCYGCRKCCEVSSESNVKNLVITS</sequence>
<proteinExistence type="predicted"/>